<feature type="chain" id="PRO_5043837840" evidence="1">
    <location>
        <begin position="23"/>
        <end position="153"/>
    </location>
</feature>
<evidence type="ECO:0000313" key="3">
    <source>
        <dbReference type="Proteomes" id="UP000829560"/>
    </source>
</evidence>
<feature type="signal peptide" evidence="1">
    <location>
        <begin position="1"/>
        <end position="22"/>
    </location>
</feature>
<organism evidence="2 3">
    <name type="scientific">Psychrobacter raelei</name>
    <dbReference type="NCBI Taxonomy" id="2565531"/>
    <lineage>
        <taxon>Bacteria</taxon>
        <taxon>Pseudomonadati</taxon>
        <taxon>Pseudomonadota</taxon>
        <taxon>Gammaproteobacteria</taxon>
        <taxon>Moraxellales</taxon>
        <taxon>Moraxellaceae</taxon>
        <taxon>Psychrobacter</taxon>
    </lineage>
</organism>
<dbReference type="Proteomes" id="UP000829560">
    <property type="component" value="Chromosome"/>
</dbReference>
<accession>A0AAT9PBR8</accession>
<gene>
    <name evidence="2" type="ORF">MN210_10945</name>
</gene>
<dbReference type="KEGG" id="prae:MN210_10945"/>
<evidence type="ECO:0000313" key="2">
    <source>
        <dbReference type="EMBL" id="UNK04718.1"/>
    </source>
</evidence>
<evidence type="ECO:0000256" key="1">
    <source>
        <dbReference type="SAM" id="SignalP"/>
    </source>
</evidence>
<reference evidence="2" key="1">
    <citation type="submission" date="2024-03" db="EMBL/GenBank/DDBJ databases">
        <title>Psychrobacter raelis sp. nov. isolated from a dog with peritonitis.</title>
        <authorList>
            <person name="Schiavone A."/>
            <person name="Manzulli V."/>
            <person name="Camarda A."/>
            <person name="Cafiero M.A."/>
            <person name="Vasco I."/>
            <person name="Marino L."/>
            <person name="Pennuzzi G."/>
            <person name="Serrecchia L."/>
            <person name="Galante D."/>
            <person name="Pugliese N."/>
        </authorList>
    </citation>
    <scope>NUCLEOTIDE SEQUENCE</scope>
    <source>
        <strain evidence="2">PraFG1</strain>
    </source>
</reference>
<name>A0AAT9PBR8_9GAMM</name>
<keyword evidence="3" id="KW-1185">Reference proteome</keyword>
<protein>
    <submittedName>
        <fullName evidence="2">Uncharacterized protein</fullName>
    </submittedName>
</protein>
<sequence length="153" mass="17173">MKTLTVLKAVCLAFAMSLPVTLAIADISYKDLPKEVTPENYKQVGEALDQWIILEDNRLGKVSMLPSSIVEDELSNPTIWMKMEFIKPEKGVKVQKIMYVFNCSIHKYGISNLIAYDKKGNVVKNISRPTVLSVDTVAIPQTFQYGLMQALCD</sequence>
<dbReference type="RefSeq" id="WP_241878266.1">
    <property type="nucleotide sequence ID" value="NZ_CP093310.2"/>
</dbReference>
<dbReference type="AlphaFoldDB" id="A0AAT9PBR8"/>
<proteinExistence type="predicted"/>
<dbReference type="EMBL" id="CP093310">
    <property type="protein sequence ID" value="UNK04718.1"/>
    <property type="molecule type" value="Genomic_DNA"/>
</dbReference>
<keyword evidence="1" id="KW-0732">Signal</keyword>